<proteinExistence type="predicted"/>
<comment type="caution">
    <text evidence="2">The sequence shown here is derived from an EMBL/GenBank/DDBJ whole genome shotgun (WGS) entry which is preliminary data.</text>
</comment>
<evidence type="ECO:0000313" key="3">
    <source>
        <dbReference type="Proteomes" id="UP001589568"/>
    </source>
</evidence>
<name>A0ABV5P368_9ACTN</name>
<organism evidence="2 3">
    <name type="scientific">Nonomuraea salmonea</name>
    <dbReference type="NCBI Taxonomy" id="46181"/>
    <lineage>
        <taxon>Bacteria</taxon>
        <taxon>Bacillati</taxon>
        <taxon>Actinomycetota</taxon>
        <taxon>Actinomycetes</taxon>
        <taxon>Streptosporangiales</taxon>
        <taxon>Streptosporangiaceae</taxon>
        <taxon>Nonomuraea</taxon>
    </lineage>
</organism>
<dbReference type="Proteomes" id="UP001589568">
    <property type="component" value="Unassembled WGS sequence"/>
</dbReference>
<feature type="compositionally biased region" description="Acidic residues" evidence="1">
    <location>
        <begin position="186"/>
        <end position="195"/>
    </location>
</feature>
<dbReference type="EMBL" id="JBHMCF010000057">
    <property type="protein sequence ID" value="MFB9476957.1"/>
    <property type="molecule type" value="Genomic_DNA"/>
</dbReference>
<gene>
    <name evidence="2" type="ORF">ACFFR3_46335</name>
</gene>
<sequence>MKIHYTGGKVSPKLVDDHDRCVALVRSIQSQHQKGNGWIDIGYTYAVCPHRHIFVGRGAHHLPAANGPGLNSGHYAVLALVGSSGLVKPPPLMLAGIWDAITYLRKHGGAGKEIKGHRDGYATECPGPWLTKWIAKGAPKPDLTPKPKPDPKPEPVPVPEPEPVPEPVPVPEVPAPEVEPVPECPGPDEGEPDDD</sequence>
<accession>A0ABV5P368</accession>
<dbReference type="Gene3D" id="3.40.80.10">
    <property type="entry name" value="Peptidoglycan recognition protein-like"/>
    <property type="match status" value="1"/>
</dbReference>
<evidence type="ECO:0000256" key="1">
    <source>
        <dbReference type="SAM" id="MobiDB-lite"/>
    </source>
</evidence>
<dbReference type="RefSeq" id="WP_379485244.1">
    <property type="nucleotide sequence ID" value="NZ_JBHMCF010000057.1"/>
</dbReference>
<evidence type="ECO:0000313" key="2">
    <source>
        <dbReference type="EMBL" id="MFB9476957.1"/>
    </source>
</evidence>
<protein>
    <submittedName>
        <fullName evidence="2">Peptidoglycan recognition family protein</fullName>
    </submittedName>
</protein>
<dbReference type="SUPFAM" id="SSF55846">
    <property type="entry name" value="N-acetylmuramoyl-L-alanine amidase-like"/>
    <property type="match status" value="1"/>
</dbReference>
<feature type="region of interest" description="Disordered" evidence="1">
    <location>
        <begin position="134"/>
        <end position="195"/>
    </location>
</feature>
<reference evidence="2 3" key="1">
    <citation type="submission" date="2024-09" db="EMBL/GenBank/DDBJ databases">
        <authorList>
            <person name="Sun Q."/>
            <person name="Mori K."/>
        </authorList>
    </citation>
    <scope>NUCLEOTIDE SEQUENCE [LARGE SCALE GENOMIC DNA]</scope>
    <source>
        <strain evidence="2 3">JCM 3324</strain>
    </source>
</reference>
<dbReference type="InterPro" id="IPR002502">
    <property type="entry name" value="Amidase_domain"/>
</dbReference>
<feature type="compositionally biased region" description="Basic and acidic residues" evidence="1">
    <location>
        <begin position="143"/>
        <end position="153"/>
    </location>
</feature>
<keyword evidence="3" id="KW-1185">Reference proteome</keyword>
<dbReference type="CDD" id="cd06583">
    <property type="entry name" value="PGRP"/>
    <property type="match status" value="1"/>
</dbReference>
<feature type="compositionally biased region" description="Pro residues" evidence="1">
    <location>
        <begin position="154"/>
        <end position="185"/>
    </location>
</feature>
<dbReference type="InterPro" id="IPR036505">
    <property type="entry name" value="Amidase/PGRP_sf"/>
</dbReference>